<evidence type="ECO:0000313" key="1">
    <source>
        <dbReference type="Proteomes" id="UP000887577"/>
    </source>
</evidence>
<accession>A0A914Z3R1</accession>
<proteinExistence type="predicted"/>
<keyword evidence="1" id="KW-1185">Reference proteome</keyword>
<reference evidence="2" key="1">
    <citation type="submission" date="2022-11" db="UniProtKB">
        <authorList>
            <consortium name="WormBaseParasite"/>
        </authorList>
    </citation>
    <scope>IDENTIFICATION</scope>
</reference>
<dbReference type="WBParaSite" id="PSU_v2.g6996.t1">
    <property type="protein sequence ID" value="PSU_v2.g6996.t1"/>
    <property type="gene ID" value="PSU_v2.g6996"/>
</dbReference>
<dbReference type="Proteomes" id="UP000887577">
    <property type="component" value="Unplaced"/>
</dbReference>
<sequence>MLGQGYDGAANMCGINKGVSTRIQKLYPAASYFHCAIHGLNLGLNIDKNLAIKKELYPAIIDTLQELVDTRNDPDADNYLQYFLTAEAIFALFVAVKVTEPLLCLSKTLQKPDNDLIAAFSHIMSVKAMLESWIANENEFNILYVKMKEVCEEYELPIDFTRRAVVDGLDFRFGNQQQAAFSLQYLLPSKTAELSFEMVEEAVNQYIDFLPNYCKVENEILMWKGYCSLLQNRPSNLKDTLALFSTTTSEMYPNIKTLLVILATLPVTTGIVEKSFSILRHIFWRFSCLHEYRTCISSCLAFVV</sequence>
<protein>
    <submittedName>
        <fullName evidence="2">HAT C-terminal dimerisation domain-containing protein</fullName>
    </submittedName>
</protein>
<organism evidence="1 2">
    <name type="scientific">Panagrolaimus superbus</name>
    <dbReference type="NCBI Taxonomy" id="310955"/>
    <lineage>
        <taxon>Eukaryota</taxon>
        <taxon>Metazoa</taxon>
        <taxon>Ecdysozoa</taxon>
        <taxon>Nematoda</taxon>
        <taxon>Chromadorea</taxon>
        <taxon>Rhabditida</taxon>
        <taxon>Tylenchina</taxon>
        <taxon>Panagrolaimomorpha</taxon>
        <taxon>Panagrolaimoidea</taxon>
        <taxon>Panagrolaimidae</taxon>
        <taxon>Panagrolaimus</taxon>
    </lineage>
</organism>
<dbReference type="PANTHER" id="PTHR45749">
    <property type="match status" value="1"/>
</dbReference>
<name>A0A914Z3R1_9BILA</name>
<evidence type="ECO:0000313" key="2">
    <source>
        <dbReference type="WBParaSite" id="PSU_v2.g6996.t1"/>
    </source>
</evidence>
<dbReference type="PANTHER" id="PTHR45749:SF37">
    <property type="entry name" value="OS05G0311600 PROTEIN"/>
    <property type="match status" value="1"/>
</dbReference>
<dbReference type="AlphaFoldDB" id="A0A914Z3R1"/>